<dbReference type="GO" id="GO:0043709">
    <property type="term" value="P:cell adhesion involved in single-species biofilm formation"/>
    <property type="evidence" value="ECO:0007669"/>
    <property type="project" value="TreeGrafter"/>
</dbReference>
<dbReference type="EC" id="2.7.7.65" evidence="1"/>
<sequence length="406" mass="43810">MGEIDLIFYVPPILFSSVALTFLVLWHMKITPAWQWSAGFAQTAAGFVISTFLPEPYSAAFVSGLIFIGAAYCYGSGLLAHFNAPRLRIPRLLFAATYSIVLAYLVFAEQSLVQQLFLTDVGFALLLGVAVWIVARRASRPIDIALVVTSSIVVLDCLIRAIFFTFFTTSSDDFGDFATSLYNLEVSVSTMTICMFFPFTALGASASAAIERHQAAAETDELTGLLNRRGFKRALERDFSSGCPRGSLIVCDIDYFKRINDTFGHAAGDKVIAGLAEEIRGLVAGRGSAARYGGEEFMAFLPNASLQEAVALAELLRVSFANRDWHHEGLNRKVTTSCGVSAVRDGEATLDCAIDRADCALYAAKSAGRNQVMAEITRAADLRIGDSRNLPALARSLGTTRSGAAA</sequence>
<dbReference type="GO" id="GO:0005886">
    <property type="term" value="C:plasma membrane"/>
    <property type="evidence" value="ECO:0007669"/>
    <property type="project" value="TreeGrafter"/>
</dbReference>
<name>A0A844AFN1_RHIFR</name>
<dbReference type="SUPFAM" id="SSF55073">
    <property type="entry name" value="Nucleotide cyclase"/>
    <property type="match status" value="1"/>
</dbReference>
<comment type="caution">
    <text evidence="5">The sequence shown here is derived from an EMBL/GenBank/DDBJ whole genome shotgun (WGS) entry which is preliminary data.</text>
</comment>
<organism evidence="5 6">
    <name type="scientific">Rhizobium fredii</name>
    <name type="common">Sinorhizobium fredii</name>
    <dbReference type="NCBI Taxonomy" id="380"/>
    <lineage>
        <taxon>Bacteria</taxon>
        <taxon>Pseudomonadati</taxon>
        <taxon>Pseudomonadota</taxon>
        <taxon>Alphaproteobacteria</taxon>
        <taxon>Hyphomicrobiales</taxon>
        <taxon>Rhizobiaceae</taxon>
        <taxon>Sinorhizobium/Ensifer group</taxon>
        <taxon>Sinorhizobium</taxon>
    </lineage>
</organism>
<feature type="domain" description="GGDEF" evidence="4">
    <location>
        <begin position="244"/>
        <end position="377"/>
    </location>
</feature>
<feature type="transmembrane region" description="Helical" evidence="3">
    <location>
        <begin position="142"/>
        <end position="166"/>
    </location>
</feature>
<evidence type="ECO:0000256" key="1">
    <source>
        <dbReference type="ARBA" id="ARBA00012528"/>
    </source>
</evidence>
<dbReference type="InterPro" id="IPR000160">
    <property type="entry name" value="GGDEF_dom"/>
</dbReference>
<dbReference type="FunFam" id="3.30.70.270:FF:000001">
    <property type="entry name" value="Diguanylate cyclase domain protein"/>
    <property type="match status" value="1"/>
</dbReference>
<dbReference type="InterPro" id="IPR050469">
    <property type="entry name" value="Diguanylate_Cyclase"/>
</dbReference>
<dbReference type="GO" id="GO:1902201">
    <property type="term" value="P:negative regulation of bacterial-type flagellum-dependent cell motility"/>
    <property type="evidence" value="ECO:0007669"/>
    <property type="project" value="TreeGrafter"/>
</dbReference>
<dbReference type="AlphaFoldDB" id="A0A844AFN1"/>
<comment type="catalytic activity">
    <reaction evidence="2">
        <text>2 GTP = 3',3'-c-di-GMP + 2 diphosphate</text>
        <dbReference type="Rhea" id="RHEA:24898"/>
        <dbReference type="ChEBI" id="CHEBI:33019"/>
        <dbReference type="ChEBI" id="CHEBI:37565"/>
        <dbReference type="ChEBI" id="CHEBI:58805"/>
        <dbReference type="EC" id="2.7.7.65"/>
    </reaction>
</comment>
<dbReference type="NCBIfam" id="TIGR00254">
    <property type="entry name" value="GGDEF"/>
    <property type="match status" value="1"/>
</dbReference>
<dbReference type="PANTHER" id="PTHR45138:SF9">
    <property type="entry name" value="DIGUANYLATE CYCLASE DGCM-RELATED"/>
    <property type="match status" value="1"/>
</dbReference>
<dbReference type="InterPro" id="IPR029787">
    <property type="entry name" value="Nucleotide_cyclase"/>
</dbReference>
<dbReference type="CDD" id="cd01949">
    <property type="entry name" value="GGDEF"/>
    <property type="match status" value="1"/>
</dbReference>
<keyword evidence="3" id="KW-1133">Transmembrane helix</keyword>
<dbReference type="PANTHER" id="PTHR45138">
    <property type="entry name" value="REGULATORY COMPONENTS OF SENSORY TRANSDUCTION SYSTEM"/>
    <property type="match status" value="1"/>
</dbReference>
<feature type="transmembrane region" description="Helical" evidence="3">
    <location>
        <begin position="6"/>
        <end position="26"/>
    </location>
</feature>
<keyword evidence="3" id="KW-0472">Membrane</keyword>
<dbReference type="InterPro" id="IPR043128">
    <property type="entry name" value="Rev_trsase/Diguanyl_cyclase"/>
</dbReference>
<evidence type="ECO:0000259" key="4">
    <source>
        <dbReference type="PROSITE" id="PS50887"/>
    </source>
</evidence>
<evidence type="ECO:0000256" key="3">
    <source>
        <dbReference type="SAM" id="Phobius"/>
    </source>
</evidence>
<dbReference type="SMART" id="SM00267">
    <property type="entry name" value="GGDEF"/>
    <property type="match status" value="1"/>
</dbReference>
<protein>
    <recommendedName>
        <fullName evidence="1">diguanylate cyclase</fullName>
        <ecNumber evidence="1">2.7.7.65</ecNumber>
    </recommendedName>
</protein>
<evidence type="ECO:0000313" key="5">
    <source>
        <dbReference type="EMBL" id="MQX10655.1"/>
    </source>
</evidence>
<gene>
    <name evidence="5" type="ORF">GHK48_20875</name>
</gene>
<proteinExistence type="predicted"/>
<feature type="transmembrane region" description="Helical" evidence="3">
    <location>
        <begin position="116"/>
        <end position="135"/>
    </location>
</feature>
<dbReference type="Proteomes" id="UP000466694">
    <property type="component" value="Unassembled WGS sequence"/>
</dbReference>
<dbReference type="GO" id="GO:0052621">
    <property type="term" value="F:diguanylate cyclase activity"/>
    <property type="evidence" value="ECO:0007669"/>
    <property type="project" value="UniProtKB-EC"/>
</dbReference>
<feature type="transmembrane region" description="Helical" evidence="3">
    <location>
        <begin position="92"/>
        <end position="110"/>
    </location>
</feature>
<keyword evidence="3" id="KW-0812">Transmembrane</keyword>
<dbReference type="EMBL" id="WISZ01000155">
    <property type="protein sequence ID" value="MQX10655.1"/>
    <property type="molecule type" value="Genomic_DNA"/>
</dbReference>
<feature type="transmembrane region" description="Helical" evidence="3">
    <location>
        <begin position="59"/>
        <end position="80"/>
    </location>
</feature>
<dbReference type="Gene3D" id="3.30.70.270">
    <property type="match status" value="1"/>
</dbReference>
<dbReference type="RefSeq" id="WP_050994730.1">
    <property type="nucleotide sequence ID" value="NZ_BJNI01000007.1"/>
</dbReference>
<evidence type="ECO:0000313" key="6">
    <source>
        <dbReference type="Proteomes" id="UP000466694"/>
    </source>
</evidence>
<dbReference type="Pfam" id="PF00990">
    <property type="entry name" value="GGDEF"/>
    <property type="match status" value="1"/>
</dbReference>
<evidence type="ECO:0000256" key="2">
    <source>
        <dbReference type="ARBA" id="ARBA00034247"/>
    </source>
</evidence>
<accession>A0A844AFN1</accession>
<dbReference type="PROSITE" id="PS50887">
    <property type="entry name" value="GGDEF"/>
    <property type="match status" value="1"/>
</dbReference>
<feature type="transmembrane region" description="Helical" evidence="3">
    <location>
        <begin position="186"/>
        <end position="204"/>
    </location>
</feature>
<reference evidence="5 6" key="1">
    <citation type="journal article" date="2013" name="Genome Biol.">
        <title>Comparative genomics of the core and accessory genomes of 48 Sinorhizobium strains comprising five genospecies.</title>
        <authorList>
            <person name="Sugawara M."/>
            <person name="Epstein B."/>
            <person name="Badgley B.D."/>
            <person name="Unno T."/>
            <person name="Xu L."/>
            <person name="Reese J."/>
            <person name="Gyaneshwar P."/>
            <person name="Denny R."/>
            <person name="Mudge J."/>
            <person name="Bharti A.K."/>
            <person name="Farmer A.D."/>
            <person name="May G.D."/>
            <person name="Woodward J.E."/>
            <person name="Medigue C."/>
            <person name="Vallenet D."/>
            <person name="Lajus A."/>
            <person name="Rouy Z."/>
            <person name="Martinez-Vaz B."/>
            <person name="Tiffin P."/>
            <person name="Young N.D."/>
            <person name="Sadowsky M.J."/>
        </authorList>
    </citation>
    <scope>NUCLEOTIDE SEQUENCE [LARGE SCALE GENOMIC DNA]</scope>
    <source>
        <strain evidence="5 6">USDA205</strain>
    </source>
</reference>